<dbReference type="InterPro" id="IPR012349">
    <property type="entry name" value="Split_barrel_FMN-bd"/>
</dbReference>
<organism evidence="1 2">
    <name type="scientific">Acinetobacter pittii</name>
    <name type="common">Acinetobacter genomosp. 3</name>
    <dbReference type="NCBI Taxonomy" id="48296"/>
    <lineage>
        <taxon>Bacteria</taxon>
        <taxon>Pseudomonadati</taxon>
        <taxon>Pseudomonadota</taxon>
        <taxon>Gammaproteobacteria</taxon>
        <taxon>Moraxellales</taxon>
        <taxon>Moraxellaceae</taxon>
        <taxon>Acinetobacter</taxon>
        <taxon>Acinetobacter calcoaceticus/baumannii complex</taxon>
    </lineage>
</organism>
<name>A0A6S4VA13_ACIPI</name>
<dbReference type="RefSeq" id="WP_182917352.1">
    <property type="nucleotide sequence ID" value="NZ_AP021936.1"/>
</dbReference>
<protein>
    <recommendedName>
        <fullName evidence="3">FMN-binding negative transcriptional regulator</fullName>
    </recommendedName>
</protein>
<accession>A0A6S4VA13</accession>
<dbReference type="PANTHER" id="PTHR35802">
    <property type="entry name" value="PROTEASE SYNTHASE AND SPORULATION PROTEIN PAI 2"/>
    <property type="match status" value="1"/>
</dbReference>
<dbReference type="Pfam" id="PF04299">
    <property type="entry name" value="FMN_bind_2"/>
    <property type="match status" value="1"/>
</dbReference>
<dbReference type="EMBL" id="AP021936">
    <property type="protein sequence ID" value="BBQ49155.1"/>
    <property type="molecule type" value="Genomic_DNA"/>
</dbReference>
<dbReference type="PANTHER" id="PTHR35802:SF1">
    <property type="entry name" value="PROTEASE SYNTHASE AND SPORULATION PROTEIN PAI 2"/>
    <property type="match status" value="1"/>
</dbReference>
<dbReference type="PIRSF" id="PIRSF010372">
    <property type="entry name" value="PaiB"/>
    <property type="match status" value="1"/>
</dbReference>
<dbReference type="Proteomes" id="UP000515758">
    <property type="component" value="Chromosome"/>
</dbReference>
<sequence length="211" mass="23968">MYIPDDFAENRLDVLHSLIAKHPFGVLFTYGSNGLDANHLPFELQANEGKFGMLHAHVSRNNFVWQDIKNGDEVLVVFQAGDAYISPNWYPSKHEQHRQVPTWNYRVVHAYGKVTIRDDERYVRAVVARLTRTHEASKPEPWKMSDAPKDYLEPMLKAIVGIEIEITKLQGKSKLGQNKERRDILGAADGLSKSGHQTIANAMYSVAELNK</sequence>
<dbReference type="InterPro" id="IPR007396">
    <property type="entry name" value="TR_PAI2-type"/>
</dbReference>
<dbReference type="AlphaFoldDB" id="A0A6S4VA13"/>
<dbReference type="SUPFAM" id="SSF50475">
    <property type="entry name" value="FMN-binding split barrel"/>
    <property type="match status" value="1"/>
</dbReference>
<evidence type="ECO:0000313" key="2">
    <source>
        <dbReference type="Proteomes" id="UP000515758"/>
    </source>
</evidence>
<dbReference type="Gene3D" id="2.30.110.10">
    <property type="entry name" value="Electron Transport, Fmn-binding Protein, Chain A"/>
    <property type="match status" value="1"/>
</dbReference>
<proteinExistence type="predicted"/>
<reference evidence="1 2" key="1">
    <citation type="submission" date="2019-12" db="EMBL/GenBank/DDBJ databases">
        <title>complete genome sequences of Acinetobacter pittii str. WP2-W18-ESBL-11 isolated from wastewater treatment plant effluent.</title>
        <authorList>
            <person name="Sekizuka T."/>
            <person name="Itokawa K."/>
            <person name="Yatsu K."/>
            <person name="Inamine Y."/>
            <person name="Kuroda M."/>
        </authorList>
    </citation>
    <scope>NUCLEOTIDE SEQUENCE [LARGE SCALE GENOMIC DNA]</scope>
    <source>
        <strain evidence="1 2">WP2-W18-ESBL-11</strain>
    </source>
</reference>
<evidence type="ECO:0008006" key="3">
    <source>
        <dbReference type="Google" id="ProtNLM"/>
    </source>
</evidence>
<evidence type="ECO:0000313" key="1">
    <source>
        <dbReference type="EMBL" id="BBQ49155.1"/>
    </source>
</evidence>
<gene>
    <name evidence="1" type="ORF">WP2W18E11_21530</name>
</gene>